<comment type="caution">
    <text evidence="9">The sequence shown here is derived from an EMBL/GenBank/DDBJ whole genome shotgun (WGS) entry which is preliminary data.</text>
</comment>
<evidence type="ECO:0000256" key="1">
    <source>
        <dbReference type="ARBA" id="ARBA00012417"/>
    </source>
</evidence>
<keyword evidence="2" id="KW-0808">Transferase</keyword>
<dbReference type="EMBL" id="JGYV01000017">
    <property type="protein sequence ID" value="KFI60996.1"/>
    <property type="molecule type" value="Genomic_DNA"/>
</dbReference>
<name>A0A087AQE6_9BIFI</name>
<dbReference type="AlphaFoldDB" id="A0A087AQE6"/>
<sequence length="338" mass="36421">MGDVRTDVQRCADIGTMAARATHITLVVGGDEYLNSQEARSRTHHLLETHPDLDDVTLDARHATGYDLEQATSPSLLSAGAVIRIDNLEDADESLAQALLDYAAHPDVSLIVARHNGTTKGKALLDRLAKNGAARVEVPQLDKPQARLNFTLQRFEAKNRRVDPQAAQQLTGVLGDRPGELAAMVDQLCFDFPDGAITLDQVDTYLTGNPQVTGFAVADQALAGHAPQAITMMRDALAQGMEPIALIGALAMKCRTLGKAAAVRAGDITQAEARMQPWMVRNAQRQLPGWTSAGLARCIRQLAWADEQCKTNGADPIYALERAIVLMAGKGNDTMQAR</sequence>
<organism evidence="9 10">
    <name type="scientific">Bifidobacterium cuniculi</name>
    <dbReference type="NCBI Taxonomy" id="1688"/>
    <lineage>
        <taxon>Bacteria</taxon>
        <taxon>Bacillati</taxon>
        <taxon>Actinomycetota</taxon>
        <taxon>Actinomycetes</taxon>
        <taxon>Bifidobacteriales</taxon>
        <taxon>Bifidobacteriaceae</taxon>
        <taxon>Bifidobacterium</taxon>
    </lineage>
</organism>
<dbReference type="SUPFAM" id="SSF48019">
    <property type="entry name" value="post-AAA+ oligomerization domain-like"/>
    <property type="match status" value="1"/>
</dbReference>
<dbReference type="Pfam" id="PF21694">
    <property type="entry name" value="DNA_pol3_delta_C"/>
    <property type="match status" value="1"/>
</dbReference>
<evidence type="ECO:0000259" key="8">
    <source>
        <dbReference type="Pfam" id="PF21694"/>
    </source>
</evidence>
<comment type="similarity">
    <text evidence="6">Belongs to the DNA polymerase HolA subunit family.</text>
</comment>
<dbReference type="GO" id="GO:0006261">
    <property type="term" value="P:DNA-templated DNA replication"/>
    <property type="evidence" value="ECO:0007669"/>
    <property type="project" value="TreeGrafter"/>
</dbReference>
<evidence type="ECO:0000256" key="4">
    <source>
        <dbReference type="ARBA" id="ARBA00022705"/>
    </source>
</evidence>
<dbReference type="InterPro" id="IPR048466">
    <property type="entry name" value="DNA_pol3_delta-like_C"/>
</dbReference>
<evidence type="ECO:0000313" key="10">
    <source>
        <dbReference type="Proteomes" id="UP000029067"/>
    </source>
</evidence>
<accession>A0A087AQE6</accession>
<dbReference type="PANTHER" id="PTHR34388">
    <property type="entry name" value="DNA POLYMERASE III SUBUNIT DELTA"/>
    <property type="match status" value="1"/>
</dbReference>
<gene>
    <name evidence="9" type="ORF">BCUN_0972</name>
</gene>
<dbReference type="PANTHER" id="PTHR34388:SF1">
    <property type="entry name" value="DNA POLYMERASE III SUBUNIT DELTA"/>
    <property type="match status" value="1"/>
</dbReference>
<dbReference type="NCBIfam" id="TIGR01128">
    <property type="entry name" value="holA"/>
    <property type="match status" value="1"/>
</dbReference>
<evidence type="ECO:0000256" key="2">
    <source>
        <dbReference type="ARBA" id="ARBA00022679"/>
    </source>
</evidence>
<dbReference type="GO" id="GO:0003887">
    <property type="term" value="F:DNA-directed DNA polymerase activity"/>
    <property type="evidence" value="ECO:0007669"/>
    <property type="project" value="UniProtKB-KW"/>
</dbReference>
<dbReference type="InterPro" id="IPR027417">
    <property type="entry name" value="P-loop_NTPase"/>
</dbReference>
<dbReference type="SUPFAM" id="SSF52540">
    <property type="entry name" value="P-loop containing nucleoside triphosphate hydrolases"/>
    <property type="match status" value="1"/>
</dbReference>
<dbReference type="eggNOG" id="COG1466">
    <property type="taxonomic scope" value="Bacteria"/>
</dbReference>
<comment type="catalytic activity">
    <reaction evidence="7">
        <text>DNA(n) + a 2'-deoxyribonucleoside 5'-triphosphate = DNA(n+1) + diphosphate</text>
        <dbReference type="Rhea" id="RHEA:22508"/>
        <dbReference type="Rhea" id="RHEA-COMP:17339"/>
        <dbReference type="Rhea" id="RHEA-COMP:17340"/>
        <dbReference type="ChEBI" id="CHEBI:33019"/>
        <dbReference type="ChEBI" id="CHEBI:61560"/>
        <dbReference type="ChEBI" id="CHEBI:173112"/>
        <dbReference type="EC" id="2.7.7.7"/>
    </reaction>
</comment>
<dbReference type="Gene3D" id="1.20.272.10">
    <property type="match status" value="1"/>
</dbReference>
<reference evidence="9 10" key="1">
    <citation type="submission" date="2014-03" db="EMBL/GenBank/DDBJ databases">
        <title>Genomics of Bifidobacteria.</title>
        <authorList>
            <person name="Ventura M."/>
            <person name="Milani C."/>
            <person name="Lugli G.A."/>
        </authorList>
    </citation>
    <scope>NUCLEOTIDE SEQUENCE [LARGE SCALE GENOMIC DNA]</scope>
    <source>
        <strain evidence="9 10">LMG 10738</strain>
    </source>
</reference>
<dbReference type="GO" id="GO:0003677">
    <property type="term" value="F:DNA binding"/>
    <property type="evidence" value="ECO:0007669"/>
    <property type="project" value="InterPro"/>
</dbReference>
<feature type="domain" description="DNA polymerase III delta subunit-like C-terminal" evidence="8">
    <location>
        <begin position="215"/>
        <end position="325"/>
    </location>
</feature>
<evidence type="ECO:0000256" key="6">
    <source>
        <dbReference type="ARBA" id="ARBA00034754"/>
    </source>
</evidence>
<evidence type="ECO:0000256" key="5">
    <source>
        <dbReference type="ARBA" id="ARBA00022932"/>
    </source>
</evidence>
<dbReference type="InterPro" id="IPR005790">
    <property type="entry name" value="DNA_polIII_delta"/>
</dbReference>
<evidence type="ECO:0000313" key="9">
    <source>
        <dbReference type="EMBL" id="KFI60996.1"/>
    </source>
</evidence>
<keyword evidence="10" id="KW-1185">Reference proteome</keyword>
<protein>
    <recommendedName>
        <fullName evidence="1">DNA-directed DNA polymerase</fullName>
        <ecNumber evidence="1">2.7.7.7</ecNumber>
    </recommendedName>
</protein>
<dbReference type="Proteomes" id="UP000029067">
    <property type="component" value="Unassembled WGS sequence"/>
</dbReference>
<evidence type="ECO:0000256" key="7">
    <source>
        <dbReference type="ARBA" id="ARBA00049244"/>
    </source>
</evidence>
<proteinExistence type="inferred from homology"/>
<evidence type="ECO:0000256" key="3">
    <source>
        <dbReference type="ARBA" id="ARBA00022695"/>
    </source>
</evidence>
<dbReference type="GO" id="GO:0009360">
    <property type="term" value="C:DNA polymerase III complex"/>
    <property type="evidence" value="ECO:0007669"/>
    <property type="project" value="TreeGrafter"/>
</dbReference>
<keyword evidence="5 9" id="KW-0239">DNA-directed DNA polymerase</keyword>
<dbReference type="EC" id="2.7.7.7" evidence="1"/>
<keyword evidence="3" id="KW-0548">Nucleotidyltransferase</keyword>
<dbReference type="InterPro" id="IPR008921">
    <property type="entry name" value="DNA_pol3_clamp-load_cplx_C"/>
</dbReference>
<keyword evidence="4" id="KW-0235">DNA replication</keyword>
<dbReference type="Gene3D" id="3.40.50.300">
    <property type="entry name" value="P-loop containing nucleotide triphosphate hydrolases"/>
    <property type="match status" value="1"/>
</dbReference>
<dbReference type="STRING" id="1688.BCUN_0972"/>